<dbReference type="AlphaFoldDB" id="A0A061QT98"/>
<dbReference type="EMBL" id="GBEZ01025400">
    <property type="protein sequence ID" value="JAC61684.1"/>
    <property type="molecule type" value="Transcribed_RNA"/>
</dbReference>
<evidence type="ECO:0000313" key="1">
    <source>
        <dbReference type="EMBL" id="JAC61684.1"/>
    </source>
</evidence>
<accession>A0A061QT98</accession>
<gene>
    <name evidence="1" type="ORF">TSPGSL018_25539</name>
</gene>
<organism evidence="1">
    <name type="scientific">Tetraselmis sp. GSL018</name>
    <dbReference type="NCBI Taxonomy" id="582737"/>
    <lineage>
        <taxon>Eukaryota</taxon>
        <taxon>Viridiplantae</taxon>
        <taxon>Chlorophyta</taxon>
        <taxon>core chlorophytes</taxon>
        <taxon>Chlorodendrophyceae</taxon>
        <taxon>Chlorodendrales</taxon>
        <taxon>Chlorodendraceae</taxon>
        <taxon>Tetraselmis</taxon>
    </lineage>
</organism>
<sequence length="59" mass="6794">MNSRELAGQQRLSSLFGSELSQRLMRLYMEENSDSENPKFCECGNISGTRQCLFLWTEA</sequence>
<proteinExistence type="predicted"/>
<reference evidence="1" key="1">
    <citation type="submission" date="2014-05" db="EMBL/GenBank/DDBJ databases">
        <title>The transcriptome of the halophilic microalga Tetraselmis sp. GSL018 isolated from the Great Salt Lake, Utah.</title>
        <authorList>
            <person name="Jinkerson R.E."/>
            <person name="D'Adamo S."/>
            <person name="Posewitz M.C."/>
        </authorList>
    </citation>
    <scope>NUCLEOTIDE SEQUENCE</scope>
    <source>
        <strain evidence="1">GSL018</strain>
    </source>
</reference>
<protein>
    <submittedName>
        <fullName evidence="1">Uncharacterized protein</fullName>
    </submittedName>
</protein>
<name>A0A061QT98_9CHLO</name>